<evidence type="ECO:0000313" key="2">
    <source>
        <dbReference type="Proteomes" id="UP001165960"/>
    </source>
</evidence>
<comment type="caution">
    <text evidence="1">The sequence shown here is derived from an EMBL/GenBank/DDBJ whole genome shotgun (WGS) entry which is preliminary data.</text>
</comment>
<organism evidence="1 2">
    <name type="scientific">Entomophthora muscae</name>
    <dbReference type="NCBI Taxonomy" id="34485"/>
    <lineage>
        <taxon>Eukaryota</taxon>
        <taxon>Fungi</taxon>
        <taxon>Fungi incertae sedis</taxon>
        <taxon>Zoopagomycota</taxon>
        <taxon>Entomophthoromycotina</taxon>
        <taxon>Entomophthoromycetes</taxon>
        <taxon>Entomophthorales</taxon>
        <taxon>Entomophthoraceae</taxon>
        <taxon>Entomophthora</taxon>
    </lineage>
</organism>
<name>A0ACC2U6K1_9FUNG</name>
<sequence>MATVNIIIIVDMGTVAGLCLVRQSHPSRREVTKQLSCLLQLFVVHRSAGTNHGRTQRPHNDLISRQNGHQGLSEEFSHLKEAIGMTDAKACYIFQKKLSPELKNFLAHHVLPDKFSELTKEVLKWSSKVKQLPS</sequence>
<keyword evidence="2" id="KW-1185">Reference proteome</keyword>
<dbReference type="EMBL" id="QTSX02001429">
    <property type="protein sequence ID" value="KAJ9082534.1"/>
    <property type="molecule type" value="Genomic_DNA"/>
</dbReference>
<reference evidence="1" key="1">
    <citation type="submission" date="2022-04" db="EMBL/GenBank/DDBJ databases">
        <title>Genome of the entomopathogenic fungus Entomophthora muscae.</title>
        <authorList>
            <person name="Elya C."/>
            <person name="Lovett B.R."/>
            <person name="Lee E."/>
            <person name="Macias A.M."/>
            <person name="Hajek A.E."/>
            <person name="De Bivort B.L."/>
            <person name="Kasson M.T."/>
            <person name="De Fine Licht H.H."/>
            <person name="Stajich J.E."/>
        </authorList>
    </citation>
    <scope>NUCLEOTIDE SEQUENCE</scope>
    <source>
        <strain evidence="1">Berkeley</strain>
    </source>
</reference>
<evidence type="ECO:0000313" key="1">
    <source>
        <dbReference type="EMBL" id="KAJ9082534.1"/>
    </source>
</evidence>
<accession>A0ACC2U6K1</accession>
<proteinExistence type="predicted"/>
<dbReference type="Proteomes" id="UP001165960">
    <property type="component" value="Unassembled WGS sequence"/>
</dbReference>
<protein>
    <submittedName>
        <fullName evidence="1">Uncharacterized protein</fullName>
    </submittedName>
</protein>
<gene>
    <name evidence="1" type="ORF">DSO57_1003694</name>
</gene>